<dbReference type="EMBL" id="MRTF01000006">
    <property type="protein sequence ID" value="OME91495.1"/>
    <property type="molecule type" value="Genomic_DNA"/>
</dbReference>
<keyword evidence="1" id="KW-0472">Membrane</keyword>
<feature type="transmembrane region" description="Helical" evidence="1">
    <location>
        <begin position="6"/>
        <end position="23"/>
    </location>
</feature>
<organism evidence="2 3">
    <name type="scientific">Paenibacillus lautus</name>
    <name type="common">Bacillus lautus</name>
    <dbReference type="NCBI Taxonomy" id="1401"/>
    <lineage>
        <taxon>Bacteria</taxon>
        <taxon>Bacillati</taxon>
        <taxon>Bacillota</taxon>
        <taxon>Bacilli</taxon>
        <taxon>Bacillales</taxon>
        <taxon>Paenibacillaceae</taxon>
        <taxon>Paenibacillus</taxon>
    </lineage>
</organism>
<evidence type="ECO:0000256" key="1">
    <source>
        <dbReference type="SAM" id="Phobius"/>
    </source>
</evidence>
<proteinExistence type="predicted"/>
<protein>
    <submittedName>
        <fullName evidence="2">Uncharacterized protein</fullName>
    </submittedName>
</protein>
<keyword evidence="1" id="KW-1133">Transmembrane helix</keyword>
<dbReference type="RefSeq" id="WP_076323887.1">
    <property type="nucleotide sequence ID" value="NZ_MRTF01000006.1"/>
</dbReference>
<comment type="caution">
    <text evidence="2">The sequence shown here is derived from an EMBL/GenBank/DDBJ whole genome shotgun (WGS) entry which is preliminary data.</text>
</comment>
<sequence length="344" mass="38787">MKKHQWIATLLSLICTGLGMFYIGTPGMIIGGTLLIALQGAALFIFFMTLGFLGLILGPLAIGIHIIGLIIPVIYFNYRSPKKPMFDEKRRRQLSSPWKIVVRTVIGLALFAGSIHAGYTWGSAPFMKTAAEKREVQEATESYLEQKYNEPFKVTDVNYTWAIGTYNLRAHPVQSPELEFTISSNDASPPVISDDTYLNLLWGQQLRDQLKPLLAELYPDQAFANAYVNSDLDTVERDYNQLANADGNVSQNINLIVFADLTANNQAQEKERVLELIRRLPSVTVQGETDLHIEYYGADLKTPDRVKKIEQDFDMNGKESTHSFREFDISKITSADDIEIRELE</sequence>
<dbReference type="Proteomes" id="UP000187074">
    <property type="component" value="Unassembled WGS sequence"/>
</dbReference>
<evidence type="ECO:0000313" key="3">
    <source>
        <dbReference type="Proteomes" id="UP000187074"/>
    </source>
</evidence>
<keyword evidence="1" id="KW-0812">Transmembrane</keyword>
<gene>
    <name evidence="2" type="ORF">BK123_18750</name>
</gene>
<name>A0A1R1AZI1_PAELA</name>
<feature type="transmembrane region" description="Helical" evidence="1">
    <location>
        <begin position="100"/>
        <end position="121"/>
    </location>
</feature>
<accession>A0A1R1AZI1</accession>
<dbReference type="AlphaFoldDB" id="A0A1R1AZI1"/>
<dbReference type="STRING" id="1401.BK123_18750"/>
<dbReference type="OrthoDB" id="2657150at2"/>
<reference evidence="2 3" key="1">
    <citation type="submission" date="2016-11" db="EMBL/GenBank/DDBJ databases">
        <title>Paenibacillus species isolates.</title>
        <authorList>
            <person name="Beno S.M."/>
        </authorList>
    </citation>
    <scope>NUCLEOTIDE SEQUENCE [LARGE SCALE GENOMIC DNA]</scope>
    <source>
        <strain evidence="2 3">FSL F4-0100</strain>
    </source>
</reference>
<feature type="transmembrane region" description="Helical" evidence="1">
    <location>
        <begin position="62"/>
        <end position="79"/>
    </location>
</feature>
<evidence type="ECO:0000313" key="2">
    <source>
        <dbReference type="EMBL" id="OME91495.1"/>
    </source>
</evidence>